<evidence type="ECO:0000313" key="11">
    <source>
        <dbReference type="EMBL" id="CAH3117426.1"/>
    </source>
</evidence>
<evidence type="ECO:0000256" key="9">
    <source>
        <dbReference type="SAM" id="Phobius"/>
    </source>
</evidence>
<dbReference type="CDD" id="cd00637">
    <property type="entry name" value="7tm_classA_rhodopsin-like"/>
    <property type="match status" value="1"/>
</dbReference>
<evidence type="ECO:0000256" key="1">
    <source>
        <dbReference type="ARBA" id="ARBA00004651"/>
    </source>
</evidence>
<name>A0AAU9WKS0_9CNID</name>
<feature type="transmembrane region" description="Helical" evidence="9">
    <location>
        <begin position="147"/>
        <end position="168"/>
    </location>
</feature>
<feature type="domain" description="G-protein coupled receptors family 1 profile" evidence="10">
    <location>
        <begin position="48"/>
        <end position="301"/>
    </location>
</feature>
<dbReference type="InterPro" id="IPR000276">
    <property type="entry name" value="GPCR_Rhodpsn"/>
</dbReference>
<keyword evidence="7" id="KW-0675">Receptor</keyword>
<feature type="transmembrane region" description="Helical" evidence="9">
    <location>
        <begin position="32"/>
        <end position="56"/>
    </location>
</feature>
<keyword evidence="4 9" id="KW-1133">Transmembrane helix</keyword>
<evidence type="ECO:0000259" key="10">
    <source>
        <dbReference type="PROSITE" id="PS50262"/>
    </source>
</evidence>
<evidence type="ECO:0000256" key="5">
    <source>
        <dbReference type="ARBA" id="ARBA00023040"/>
    </source>
</evidence>
<dbReference type="InterPro" id="IPR017452">
    <property type="entry name" value="GPCR_Rhodpsn_7TM"/>
</dbReference>
<dbReference type="PANTHER" id="PTHR24249:SF372">
    <property type="entry name" value="G-PROTEIN COUPLED RECEPTORS FAMILY 1 PROFILE DOMAIN-CONTAINING PROTEIN"/>
    <property type="match status" value="1"/>
</dbReference>
<evidence type="ECO:0000256" key="8">
    <source>
        <dbReference type="ARBA" id="ARBA00023224"/>
    </source>
</evidence>
<dbReference type="PRINTS" id="PR00237">
    <property type="entry name" value="GPCRRHODOPSN"/>
</dbReference>
<evidence type="ECO:0000256" key="4">
    <source>
        <dbReference type="ARBA" id="ARBA00022989"/>
    </source>
</evidence>
<gene>
    <name evidence="11" type="ORF">PMEA_00007471</name>
</gene>
<reference evidence="11 12" key="1">
    <citation type="submission" date="2022-05" db="EMBL/GenBank/DDBJ databases">
        <authorList>
            <consortium name="Genoscope - CEA"/>
            <person name="William W."/>
        </authorList>
    </citation>
    <scope>NUCLEOTIDE SEQUENCE [LARGE SCALE GENOMIC DNA]</scope>
</reference>
<keyword evidence="8" id="KW-0807">Transducer</keyword>
<proteinExistence type="predicted"/>
<dbReference type="EMBL" id="CALNXJ010000016">
    <property type="protein sequence ID" value="CAH3117426.1"/>
    <property type="molecule type" value="Genomic_DNA"/>
</dbReference>
<feature type="transmembrane region" description="Helical" evidence="9">
    <location>
        <begin position="98"/>
        <end position="126"/>
    </location>
</feature>
<evidence type="ECO:0000256" key="6">
    <source>
        <dbReference type="ARBA" id="ARBA00023136"/>
    </source>
</evidence>
<dbReference type="GO" id="GO:0004930">
    <property type="term" value="F:G protein-coupled receptor activity"/>
    <property type="evidence" value="ECO:0007669"/>
    <property type="project" value="UniProtKB-KW"/>
</dbReference>
<evidence type="ECO:0000313" key="12">
    <source>
        <dbReference type="Proteomes" id="UP001159428"/>
    </source>
</evidence>
<keyword evidence="12" id="KW-1185">Reference proteome</keyword>
<dbReference type="PANTHER" id="PTHR24249">
    <property type="entry name" value="HISTAMINE RECEPTOR-RELATED G-PROTEIN COUPLED RECEPTOR"/>
    <property type="match status" value="1"/>
</dbReference>
<feature type="transmembrane region" description="Helical" evidence="9">
    <location>
        <begin position="68"/>
        <end position="92"/>
    </location>
</feature>
<feature type="transmembrane region" description="Helical" evidence="9">
    <location>
        <begin position="188"/>
        <end position="216"/>
    </location>
</feature>
<sequence>MEAFSVRNSSCKVNDSRNESSETEYEETFFPWPLTVILSFMCLLISAVNGLVIILIHKKKTLRTPTNMFLASLATSDLLSGLVGIPLALICLTSFTRYFLIVCVLSTIFIRFTAISSVCNVLLIACDHYIFIIHQMRYHSLVSNRRGIAAIVAIWLIAFAASTIQMSWHSFDEETLTTIDEETESIDIKYSLACIAFFFAFPLILMCYIYGNIFYISFKRHQTDRKLNKDLRQRFRPQRHEWRGRSVLLITLIIFAGCWSPYFLTVLDEHTESIDFQLPLWVQRLLVFLNFVPAMLNPILCTLAKKDFRKAFKEVILRRESSYLSDANVNFHAASQRIAKKRG</sequence>
<dbReference type="Pfam" id="PF00001">
    <property type="entry name" value="7tm_1"/>
    <property type="match status" value="1"/>
</dbReference>
<dbReference type="GO" id="GO:0005886">
    <property type="term" value="C:plasma membrane"/>
    <property type="evidence" value="ECO:0007669"/>
    <property type="project" value="UniProtKB-SubCell"/>
</dbReference>
<dbReference type="Proteomes" id="UP001159428">
    <property type="component" value="Unassembled WGS sequence"/>
</dbReference>
<dbReference type="Gene3D" id="1.20.1070.10">
    <property type="entry name" value="Rhodopsin 7-helix transmembrane proteins"/>
    <property type="match status" value="1"/>
</dbReference>
<keyword evidence="3 9" id="KW-0812">Transmembrane</keyword>
<keyword evidence="5" id="KW-0297">G-protein coupled receptor</keyword>
<evidence type="ECO:0000256" key="2">
    <source>
        <dbReference type="ARBA" id="ARBA00022475"/>
    </source>
</evidence>
<feature type="transmembrane region" description="Helical" evidence="9">
    <location>
        <begin position="285"/>
        <end position="304"/>
    </location>
</feature>
<organism evidence="11 12">
    <name type="scientific">Pocillopora meandrina</name>
    <dbReference type="NCBI Taxonomy" id="46732"/>
    <lineage>
        <taxon>Eukaryota</taxon>
        <taxon>Metazoa</taxon>
        <taxon>Cnidaria</taxon>
        <taxon>Anthozoa</taxon>
        <taxon>Hexacorallia</taxon>
        <taxon>Scleractinia</taxon>
        <taxon>Astrocoeniina</taxon>
        <taxon>Pocilloporidae</taxon>
        <taxon>Pocillopora</taxon>
    </lineage>
</organism>
<keyword evidence="2" id="KW-1003">Cell membrane</keyword>
<accession>A0AAU9WKS0</accession>
<dbReference type="AlphaFoldDB" id="A0AAU9WKS0"/>
<dbReference type="SMART" id="SM01381">
    <property type="entry name" value="7TM_GPCR_Srsx"/>
    <property type="match status" value="1"/>
</dbReference>
<keyword evidence="6 9" id="KW-0472">Membrane</keyword>
<dbReference type="SUPFAM" id="SSF81321">
    <property type="entry name" value="Family A G protein-coupled receptor-like"/>
    <property type="match status" value="1"/>
</dbReference>
<protein>
    <recommendedName>
        <fullName evidence="10">G-protein coupled receptors family 1 profile domain-containing protein</fullName>
    </recommendedName>
</protein>
<dbReference type="InterPro" id="IPR050569">
    <property type="entry name" value="TAAR"/>
</dbReference>
<evidence type="ECO:0000256" key="3">
    <source>
        <dbReference type="ARBA" id="ARBA00022692"/>
    </source>
</evidence>
<feature type="transmembrane region" description="Helical" evidence="9">
    <location>
        <begin position="246"/>
        <end position="265"/>
    </location>
</feature>
<comment type="caution">
    <text evidence="11">The sequence shown here is derived from an EMBL/GenBank/DDBJ whole genome shotgun (WGS) entry which is preliminary data.</text>
</comment>
<evidence type="ECO:0000256" key="7">
    <source>
        <dbReference type="ARBA" id="ARBA00023170"/>
    </source>
</evidence>
<comment type="subcellular location">
    <subcellularLocation>
        <location evidence="1">Cell membrane</location>
        <topology evidence="1">Multi-pass membrane protein</topology>
    </subcellularLocation>
</comment>
<dbReference type="PROSITE" id="PS50262">
    <property type="entry name" value="G_PROTEIN_RECEP_F1_2"/>
    <property type="match status" value="1"/>
</dbReference>